<accession>A0A8X6WI67</accession>
<keyword evidence="3" id="KW-1185">Reference proteome</keyword>
<dbReference type="Gene3D" id="3.30.420.10">
    <property type="entry name" value="Ribonuclease H-like superfamily/Ribonuclease H"/>
    <property type="match status" value="1"/>
</dbReference>
<dbReference type="EMBL" id="BMAU01021428">
    <property type="protein sequence ID" value="GFY34769.1"/>
    <property type="molecule type" value="Genomic_DNA"/>
</dbReference>
<evidence type="ECO:0000313" key="3">
    <source>
        <dbReference type="Proteomes" id="UP000887159"/>
    </source>
</evidence>
<evidence type="ECO:0000313" key="2">
    <source>
        <dbReference type="EMBL" id="GFY34769.1"/>
    </source>
</evidence>
<dbReference type="GO" id="GO:0003676">
    <property type="term" value="F:nucleic acid binding"/>
    <property type="evidence" value="ECO:0007669"/>
    <property type="project" value="InterPro"/>
</dbReference>
<evidence type="ECO:0000256" key="1">
    <source>
        <dbReference type="SAM" id="MobiDB-lite"/>
    </source>
</evidence>
<dbReference type="Proteomes" id="UP000887159">
    <property type="component" value="Unassembled WGS sequence"/>
</dbReference>
<dbReference type="AlphaFoldDB" id="A0A8X6WI67"/>
<protein>
    <submittedName>
        <fullName evidence="2">Uncharacterized protein</fullName>
    </submittedName>
</protein>
<gene>
    <name evidence="2" type="primary">AVEN_138319_1</name>
    <name evidence="2" type="ORF">TNCV_844681</name>
</gene>
<dbReference type="InterPro" id="IPR036397">
    <property type="entry name" value="RNaseH_sf"/>
</dbReference>
<organism evidence="2 3">
    <name type="scientific">Trichonephila clavipes</name>
    <name type="common">Golden silk orbweaver</name>
    <name type="synonym">Nephila clavipes</name>
    <dbReference type="NCBI Taxonomy" id="2585209"/>
    <lineage>
        <taxon>Eukaryota</taxon>
        <taxon>Metazoa</taxon>
        <taxon>Ecdysozoa</taxon>
        <taxon>Arthropoda</taxon>
        <taxon>Chelicerata</taxon>
        <taxon>Arachnida</taxon>
        <taxon>Araneae</taxon>
        <taxon>Araneomorphae</taxon>
        <taxon>Entelegynae</taxon>
        <taxon>Araneoidea</taxon>
        <taxon>Nephilidae</taxon>
        <taxon>Trichonephila</taxon>
    </lineage>
</organism>
<name>A0A8X6WI67_TRICX</name>
<sequence>MPAGGSTSALDTLNLQLESWYGKQLTMTAGTLLVIRNTLTANAYASLVIQLIVLPFMNSIQREVFQQDNAHPHNLVVPQRALQRFEMLPCRVRSPDLSRIDHGTLNIDSPHEVGGREREVGGL</sequence>
<proteinExistence type="predicted"/>
<feature type="compositionally biased region" description="Basic and acidic residues" evidence="1">
    <location>
        <begin position="109"/>
        <end position="123"/>
    </location>
</feature>
<feature type="region of interest" description="Disordered" evidence="1">
    <location>
        <begin position="101"/>
        <end position="123"/>
    </location>
</feature>
<comment type="caution">
    <text evidence="2">The sequence shown here is derived from an EMBL/GenBank/DDBJ whole genome shotgun (WGS) entry which is preliminary data.</text>
</comment>
<reference evidence="2" key="1">
    <citation type="submission" date="2020-08" db="EMBL/GenBank/DDBJ databases">
        <title>Multicomponent nature underlies the extraordinary mechanical properties of spider dragline silk.</title>
        <authorList>
            <person name="Kono N."/>
            <person name="Nakamura H."/>
            <person name="Mori M."/>
            <person name="Yoshida Y."/>
            <person name="Ohtoshi R."/>
            <person name="Malay A.D."/>
            <person name="Moran D.A.P."/>
            <person name="Tomita M."/>
            <person name="Numata K."/>
            <person name="Arakawa K."/>
        </authorList>
    </citation>
    <scope>NUCLEOTIDE SEQUENCE</scope>
</reference>